<evidence type="ECO:0000313" key="4">
    <source>
        <dbReference type="EMBL" id="TDL77672.1"/>
    </source>
</evidence>
<dbReference type="RefSeq" id="WP_133397496.1">
    <property type="nucleotide sequence ID" value="NZ_SNAA01000015.1"/>
</dbReference>
<organism evidence="4 5">
    <name type="scientific">Palleronia sediminis</name>
    <dbReference type="NCBI Taxonomy" id="2547833"/>
    <lineage>
        <taxon>Bacteria</taxon>
        <taxon>Pseudomonadati</taxon>
        <taxon>Pseudomonadota</taxon>
        <taxon>Alphaproteobacteria</taxon>
        <taxon>Rhodobacterales</taxon>
        <taxon>Roseobacteraceae</taxon>
        <taxon>Palleronia</taxon>
    </lineage>
</organism>
<name>A0A4R6A4N8_9RHOB</name>
<evidence type="ECO:0000256" key="3">
    <source>
        <dbReference type="ARBA" id="ARBA00023186"/>
    </source>
</evidence>
<keyword evidence="5" id="KW-1185">Reference proteome</keyword>
<evidence type="ECO:0000256" key="2">
    <source>
        <dbReference type="ARBA" id="ARBA00022946"/>
    </source>
</evidence>
<sequence>MTEWAVKRFWSAAEIAAEAPDRHAVLLDGKPVHSPAGARLTLPTVALARAVADEWDAQSERIDPAAMPLTRTANSAIDTVAEHRAAVEAQLAEYARTDLLCYRADRPLGLVIRQAELWDPWLDWAARTHGARLSVTQGVMPVAQHEADIARLAQAMEGMNHFELAGFHELVTLSGSFVLALATAAGELSHDAAWDLSRLDEIWQTEQWGRDDEAEELAARKAASFATAWRFHALSNEA</sequence>
<protein>
    <submittedName>
        <fullName evidence="4">ATPase</fullName>
    </submittedName>
</protein>
<dbReference type="EMBL" id="SNAA01000015">
    <property type="protein sequence ID" value="TDL77672.1"/>
    <property type="molecule type" value="Genomic_DNA"/>
</dbReference>
<dbReference type="SUPFAM" id="SSF160909">
    <property type="entry name" value="ATP12-like"/>
    <property type="match status" value="1"/>
</dbReference>
<dbReference type="OrthoDB" id="9797825at2"/>
<dbReference type="Gene3D" id="1.10.3580.10">
    <property type="entry name" value="ATP12 ATPase"/>
    <property type="match status" value="1"/>
</dbReference>
<dbReference type="Gene3D" id="3.30.2180.10">
    <property type="entry name" value="ATP12-like"/>
    <property type="match status" value="1"/>
</dbReference>
<dbReference type="PANTHER" id="PTHR21013:SF10">
    <property type="entry name" value="ATP SYNTHASE MITOCHONDRIAL F1 COMPLEX ASSEMBLY FACTOR 2"/>
    <property type="match status" value="1"/>
</dbReference>
<dbReference type="GO" id="GO:0043461">
    <property type="term" value="P:proton-transporting ATP synthase complex assembly"/>
    <property type="evidence" value="ECO:0007669"/>
    <property type="project" value="InterPro"/>
</dbReference>
<comment type="caution">
    <text evidence="4">The sequence shown here is derived from an EMBL/GenBank/DDBJ whole genome shotgun (WGS) entry which is preliminary data.</text>
</comment>
<dbReference type="Proteomes" id="UP000295701">
    <property type="component" value="Unassembled WGS sequence"/>
</dbReference>
<accession>A0A4R6A4N8</accession>
<keyword evidence="3" id="KW-0143">Chaperone</keyword>
<dbReference type="InterPro" id="IPR023335">
    <property type="entry name" value="ATP12_ortho_dom_sf"/>
</dbReference>
<proteinExistence type="inferred from homology"/>
<comment type="similarity">
    <text evidence="1">Belongs to the ATP12 family.</text>
</comment>
<dbReference type="InterPro" id="IPR042272">
    <property type="entry name" value="ATP12_ATP_synth-F1-assembly_N"/>
</dbReference>
<evidence type="ECO:0000313" key="5">
    <source>
        <dbReference type="Proteomes" id="UP000295701"/>
    </source>
</evidence>
<dbReference type="InterPro" id="IPR011419">
    <property type="entry name" value="ATP12_ATP_synth-F1-assembly"/>
</dbReference>
<gene>
    <name evidence="4" type="ORF">E2L08_12825</name>
</gene>
<evidence type="ECO:0000256" key="1">
    <source>
        <dbReference type="ARBA" id="ARBA00008231"/>
    </source>
</evidence>
<dbReference type="Pfam" id="PF07542">
    <property type="entry name" value="ATP12"/>
    <property type="match status" value="1"/>
</dbReference>
<reference evidence="4 5" key="1">
    <citation type="submission" date="2019-03" db="EMBL/GenBank/DDBJ databases">
        <title>Primorskyibacter sp. SS33 isolated from sediments.</title>
        <authorList>
            <person name="Xunke S."/>
        </authorList>
    </citation>
    <scope>NUCLEOTIDE SEQUENCE [LARGE SCALE GENOMIC DNA]</scope>
    <source>
        <strain evidence="4 5">SS33</strain>
    </source>
</reference>
<dbReference type="AlphaFoldDB" id="A0A4R6A4N8"/>
<keyword evidence="2" id="KW-0809">Transit peptide</keyword>
<dbReference type="PANTHER" id="PTHR21013">
    <property type="entry name" value="ATP SYNTHASE MITOCHONDRIAL F1 COMPLEX ASSEMBLY FACTOR 2/ATP12 PROTEIN, MITOCHONDRIAL PRECURSOR"/>
    <property type="match status" value="1"/>
</dbReference>